<keyword evidence="2" id="KW-1185">Reference proteome</keyword>
<gene>
    <name evidence="1" type="ORF">GCM10025868_16020</name>
</gene>
<comment type="caution">
    <text evidence="1">The sequence shown here is derived from an EMBL/GenBank/DDBJ whole genome shotgun (WGS) entry which is preliminary data.</text>
</comment>
<dbReference type="EMBL" id="BSUZ01000001">
    <property type="protein sequence ID" value="GMA86352.1"/>
    <property type="molecule type" value="Genomic_DNA"/>
</dbReference>
<protein>
    <submittedName>
        <fullName evidence="1">Uncharacterized protein</fullName>
    </submittedName>
</protein>
<accession>A0ABQ6JDT5</accession>
<evidence type="ECO:0000313" key="1">
    <source>
        <dbReference type="EMBL" id="GMA86352.1"/>
    </source>
</evidence>
<organism evidence="1 2">
    <name type="scientific">Angustibacter aerolatus</name>
    <dbReference type="NCBI Taxonomy" id="1162965"/>
    <lineage>
        <taxon>Bacteria</taxon>
        <taxon>Bacillati</taxon>
        <taxon>Actinomycetota</taxon>
        <taxon>Actinomycetes</taxon>
        <taxon>Kineosporiales</taxon>
        <taxon>Kineosporiaceae</taxon>
    </lineage>
</organism>
<sequence length="51" mass="5138">MLVTRPDGDVSVPAMIAAHVFVAVPGTEALPAVPGEVAEDAVPTPETANAR</sequence>
<evidence type="ECO:0000313" key="2">
    <source>
        <dbReference type="Proteomes" id="UP001157017"/>
    </source>
</evidence>
<dbReference type="Proteomes" id="UP001157017">
    <property type="component" value="Unassembled WGS sequence"/>
</dbReference>
<proteinExistence type="predicted"/>
<name>A0ABQ6JDT5_9ACTN</name>
<reference evidence="2" key="1">
    <citation type="journal article" date="2019" name="Int. J. Syst. Evol. Microbiol.">
        <title>The Global Catalogue of Microorganisms (GCM) 10K type strain sequencing project: providing services to taxonomists for standard genome sequencing and annotation.</title>
        <authorList>
            <consortium name="The Broad Institute Genomics Platform"/>
            <consortium name="The Broad Institute Genome Sequencing Center for Infectious Disease"/>
            <person name="Wu L."/>
            <person name="Ma J."/>
        </authorList>
    </citation>
    <scope>NUCLEOTIDE SEQUENCE [LARGE SCALE GENOMIC DNA]</scope>
    <source>
        <strain evidence="2">NBRC 108730</strain>
    </source>
</reference>